<dbReference type="GO" id="GO:0008270">
    <property type="term" value="F:zinc ion binding"/>
    <property type="evidence" value="ECO:0007669"/>
    <property type="project" value="UniProtKB-KW"/>
</dbReference>
<accession>A0AAW2JTV1</accession>
<sequence>MSTISRPIFCHCGKRAMVRTSWTNENPGRRFHSCEDYKTEGCGFFYWEDPPMCARAKVVIPGLLAKCSRYEAKLEEMKKIEEDFARRFF</sequence>
<dbReference type="PANTHER" id="PTHR33248">
    <property type="entry name" value="ZINC ION-BINDING PROTEIN"/>
    <property type="match status" value="1"/>
</dbReference>
<dbReference type="PROSITE" id="PS51999">
    <property type="entry name" value="ZF_GRF"/>
    <property type="match status" value="1"/>
</dbReference>
<dbReference type="InterPro" id="IPR010666">
    <property type="entry name" value="Znf_GRF"/>
</dbReference>
<gene>
    <name evidence="6" type="ORF">Sradi_6782800</name>
</gene>
<dbReference type="Pfam" id="PF06839">
    <property type="entry name" value="Zn_ribbon_GRF"/>
    <property type="match status" value="1"/>
</dbReference>
<keyword evidence="1" id="KW-0479">Metal-binding</keyword>
<evidence type="ECO:0000256" key="4">
    <source>
        <dbReference type="PROSITE-ProRule" id="PRU01343"/>
    </source>
</evidence>
<reference evidence="6" key="1">
    <citation type="submission" date="2020-06" db="EMBL/GenBank/DDBJ databases">
        <authorList>
            <person name="Li T."/>
            <person name="Hu X."/>
            <person name="Zhang T."/>
            <person name="Song X."/>
            <person name="Zhang H."/>
            <person name="Dai N."/>
            <person name="Sheng W."/>
            <person name="Hou X."/>
            <person name="Wei L."/>
        </authorList>
    </citation>
    <scope>NUCLEOTIDE SEQUENCE</scope>
    <source>
        <strain evidence="6">G02</strain>
        <tissue evidence="6">Leaf</tissue>
    </source>
</reference>
<dbReference type="AlphaFoldDB" id="A0AAW2JTV1"/>
<evidence type="ECO:0000313" key="6">
    <source>
        <dbReference type="EMBL" id="KAL0297307.1"/>
    </source>
</evidence>
<evidence type="ECO:0000256" key="3">
    <source>
        <dbReference type="ARBA" id="ARBA00022833"/>
    </source>
</evidence>
<evidence type="ECO:0000259" key="5">
    <source>
        <dbReference type="PROSITE" id="PS51999"/>
    </source>
</evidence>
<comment type="caution">
    <text evidence="6">The sequence shown here is derived from an EMBL/GenBank/DDBJ whole genome shotgun (WGS) entry which is preliminary data.</text>
</comment>
<dbReference type="EMBL" id="JACGWJ010000032">
    <property type="protein sequence ID" value="KAL0297307.1"/>
    <property type="molecule type" value="Genomic_DNA"/>
</dbReference>
<keyword evidence="3" id="KW-0862">Zinc</keyword>
<organism evidence="6">
    <name type="scientific">Sesamum radiatum</name>
    <name type="common">Black benniseed</name>
    <dbReference type="NCBI Taxonomy" id="300843"/>
    <lineage>
        <taxon>Eukaryota</taxon>
        <taxon>Viridiplantae</taxon>
        <taxon>Streptophyta</taxon>
        <taxon>Embryophyta</taxon>
        <taxon>Tracheophyta</taxon>
        <taxon>Spermatophyta</taxon>
        <taxon>Magnoliopsida</taxon>
        <taxon>eudicotyledons</taxon>
        <taxon>Gunneridae</taxon>
        <taxon>Pentapetalae</taxon>
        <taxon>asterids</taxon>
        <taxon>lamiids</taxon>
        <taxon>Lamiales</taxon>
        <taxon>Pedaliaceae</taxon>
        <taxon>Sesamum</taxon>
    </lineage>
</organism>
<evidence type="ECO:0000256" key="2">
    <source>
        <dbReference type="ARBA" id="ARBA00022771"/>
    </source>
</evidence>
<proteinExistence type="predicted"/>
<protein>
    <recommendedName>
        <fullName evidence="5">GRF-type domain-containing protein</fullName>
    </recommendedName>
</protein>
<reference evidence="6" key="2">
    <citation type="journal article" date="2024" name="Plant">
        <title>Genomic evolution and insights into agronomic trait innovations of Sesamum species.</title>
        <authorList>
            <person name="Miao H."/>
            <person name="Wang L."/>
            <person name="Qu L."/>
            <person name="Liu H."/>
            <person name="Sun Y."/>
            <person name="Le M."/>
            <person name="Wang Q."/>
            <person name="Wei S."/>
            <person name="Zheng Y."/>
            <person name="Lin W."/>
            <person name="Duan Y."/>
            <person name="Cao H."/>
            <person name="Xiong S."/>
            <person name="Wang X."/>
            <person name="Wei L."/>
            <person name="Li C."/>
            <person name="Ma Q."/>
            <person name="Ju M."/>
            <person name="Zhao R."/>
            <person name="Li G."/>
            <person name="Mu C."/>
            <person name="Tian Q."/>
            <person name="Mei H."/>
            <person name="Zhang T."/>
            <person name="Gao T."/>
            <person name="Zhang H."/>
        </authorList>
    </citation>
    <scope>NUCLEOTIDE SEQUENCE</scope>
    <source>
        <strain evidence="6">G02</strain>
    </source>
</reference>
<keyword evidence="2 4" id="KW-0863">Zinc-finger</keyword>
<feature type="domain" description="GRF-type" evidence="5">
    <location>
        <begin position="10"/>
        <end position="51"/>
    </location>
</feature>
<evidence type="ECO:0000256" key="1">
    <source>
        <dbReference type="ARBA" id="ARBA00022723"/>
    </source>
</evidence>
<name>A0AAW2JTV1_SESRA</name>